<comment type="caution">
    <text evidence="2">The sequence shown here is derived from an EMBL/GenBank/DDBJ whole genome shotgun (WGS) entry which is preliminary data.</text>
</comment>
<organism evidence="2 3">
    <name type="scientific">Hymenobacter mellowenesis</name>
    <dbReference type="NCBI Taxonomy" id="3063995"/>
    <lineage>
        <taxon>Bacteria</taxon>
        <taxon>Pseudomonadati</taxon>
        <taxon>Bacteroidota</taxon>
        <taxon>Cytophagia</taxon>
        <taxon>Cytophagales</taxon>
        <taxon>Hymenobacteraceae</taxon>
        <taxon>Hymenobacter</taxon>
    </lineage>
</organism>
<proteinExistence type="predicted"/>
<evidence type="ECO:0000259" key="1">
    <source>
        <dbReference type="PROSITE" id="PS50943"/>
    </source>
</evidence>
<evidence type="ECO:0000313" key="3">
    <source>
        <dbReference type="Proteomes" id="UP001167796"/>
    </source>
</evidence>
<dbReference type="Proteomes" id="UP001167796">
    <property type="component" value="Unassembled WGS sequence"/>
</dbReference>
<name>A0ABT9ABV8_9BACT</name>
<protein>
    <submittedName>
        <fullName evidence="2">Helix-turn-helix transcriptional regulator</fullName>
    </submittedName>
</protein>
<reference evidence="2" key="1">
    <citation type="submission" date="2023-07" db="EMBL/GenBank/DDBJ databases">
        <authorList>
            <person name="Kim M.K."/>
        </authorList>
    </citation>
    <scope>NUCLEOTIDE SEQUENCE</scope>
    <source>
        <strain evidence="2">M29</strain>
    </source>
</reference>
<dbReference type="InterPro" id="IPR010982">
    <property type="entry name" value="Lambda_DNA-bd_dom_sf"/>
</dbReference>
<keyword evidence="3" id="KW-1185">Reference proteome</keyword>
<dbReference type="Pfam" id="PF01381">
    <property type="entry name" value="HTH_3"/>
    <property type="match status" value="1"/>
</dbReference>
<dbReference type="PROSITE" id="PS50943">
    <property type="entry name" value="HTH_CROC1"/>
    <property type="match status" value="1"/>
</dbReference>
<dbReference type="RefSeq" id="WP_305012005.1">
    <property type="nucleotide sequence ID" value="NZ_JAUQSX010000006.1"/>
</dbReference>
<evidence type="ECO:0000313" key="2">
    <source>
        <dbReference type="EMBL" id="MDO7847328.1"/>
    </source>
</evidence>
<gene>
    <name evidence="2" type="ORF">Q5H92_13225</name>
</gene>
<dbReference type="SUPFAM" id="SSF47413">
    <property type="entry name" value="lambda repressor-like DNA-binding domains"/>
    <property type="match status" value="1"/>
</dbReference>
<dbReference type="EMBL" id="JAUQSX010000006">
    <property type="protein sequence ID" value="MDO7847328.1"/>
    <property type="molecule type" value="Genomic_DNA"/>
</dbReference>
<feature type="domain" description="HTH cro/C1-type" evidence="1">
    <location>
        <begin position="8"/>
        <end position="41"/>
    </location>
</feature>
<dbReference type="SMART" id="SM00530">
    <property type="entry name" value="HTH_XRE"/>
    <property type="match status" value="1"/>
</dbReference>
<accession>A0ABT9ABV8</accession>
<dbReference type="InterPro" id="IPR001387">
    <property type="entry name" value="Cro/C1-type_HTH"/>
</dbReference>
<dbReference type="CDD" id="cd00093">
    <property type="entry name" value="HTH_XRE"/>
    <property type="match status" value="1"/>
</dbReference>
<sequence length="192" mass="21099">MRYSDSTLRAVRKHFGLSQADLAEYLGIDRSLLTHIEANRRPLPLGATWRLLPLLSVMPPPHGTAPAELPPDPAESTAKALKELQWRLRVCRVEVLKLELALDQQLPRLKAARHRRVLPARLAVLPPRAPLPGLSNEPTMPDLGWATRMAENAVADLAKFGVPARALLEARLAGLRAEIASLEGALEPPQPQ</sequence>
<dbReference type="Gene3D" id="1.10.260.40">
    <property type="entry name" value="lambda repressor-like DNA-binding domains"/>
    <property type="match status" value="1"/>
</dbReference>